<sequence>MKLESVESIIVATAVLHNIACYFGEQTPRVTHQLEQVIDLSTFSTRGTVNEDGTLQRNKLVRYFESL</sequence>
<organism evidence="1 2">
    <name type="scientific">Aphis craccivora</name>
    <name type="common">Cowpea aphid</name>
    <dbReference type="NCBI Taxonomy" id="307492"/>
    <lineage>
        <taxon>Eukaryota</taxon>
        <taxon>Metazoa</taxon>
        <taxon>Ecdysozoa</taxon>
        <taxon>Arthropoda</taxon>
        <taxon>Hexapoda</taxon>
        <taxon>Insecta</taxon>
        <taxon>Pterygota</taxon>
        <taxon>Neoptera</taxon>
        <taxon>Paraneoptera</taxon>
        <taxon>Hemiptera</taxon>
        <taxon>Sternorrhyncha</taxon>
        <taxon>Aphidomorpha</taxon>
        <taxon>Aphidoidea</taxon>
        <taxon>Aphididae</taxon>
        <taxon>Aphidini</taxon>
        <taxon>Aphis</taxon>
        <taxon>Aphis</taxon>
    </lineage>
</organism>
<accession>A0A6G0W1J3</accession>
<dbReference type="OrthoDB" id="6625630at2759"/>
<proteinExistence type="predicted"/>
<name>A0A6G0W1J3_APHCR</name>
<gene>
    <name evidence="1" type="ORF">FWK35_00022640</name>
</gene>
<protein>
    <submittedName>
        <fullName evidence="1">Putative nuclease HARBI1</fullName>
    </submittedName>
</protein>
<reference evidence="1 2" key="1">
    <citation type="submission" date="2019-08" db="EMBL/GenBank/DDBJ databases">
        <title>Whole genome of Aphis craccivora.</title>
        <authorList>
            <person name="Voronova N.V."/>
            <person name="Shulinski R.S."/>
            <person name="Bandarenka Y.V."/>
            <person name="Zhorov D.G."/>
            <person name="Warner D."/>
        </authorList>
    </citation>
    <scope>NUCLEOTIDE SEQUENCE [LARGE SCALE GENOMIC DNA]</scope>
    <source>
        <strain evidence="1">180601</strain>
        <tissue evidence="1">Whole Body</tissue>
    </source>
</reference>
<evidence type="ECO:0000313" key="2">
    <source>
        <dbReference type="Proteomes" id="UP000478052"/>
    </source>
</evidence>
<dbReference type="Proteomes" id="UP000478052">
    <property type="component" value="Unassembled WGS sequence"/>
</dbReference>
<dbReference type="EMBL" id="VUJU01009620">
    <property type="protein sequence ID" value="KAF0718933.1"/>
    <property type="molecule type" value="Genomic_DNA"/>
</dbReference>
<keyword evidence="2" id="KW-1185">Reference proteome</keyword>
<evidence type="ECO:0000313" key="1">
    <source>
        <dbReference type="EMBL" id="KAF0718933.1"/>
    </source>
</evidence>
<dbReference type="AlphaFoldDB" id="A0A6G0W1J3"/>
<comment type="caution">
    <text evidence="1">The sequence shown here is derived from an EMBL/GenBank/DDBJ whole genome shotgun (WGS) entry which is preliminary data.</text>
</comment>